<dbReference type="InterPro" id="IPR051049">
    <property type="entry name" value="Dienelactone_hydrolase-like"/>
</dbReference>
<dbReference type="Proteomes" id="UP001321498">
    <property type="component" value="Chromosome"/>
</dbReference>
<reference evidence="3" key="1">
    <citation type="journal article" date="2019" name="Int. J. Syst. Evol. Microbiol.">
        <title>The Global Catalogue of Microorganisms (GCM) 10K type strain sequencing project: providing services to taxonomists for standard genome sequencing and annotation.</title>
        <authorList>
            <consortium name="The Broad Institute Genomics Platform"/>
            <consortium name="The Broad Institute Genome Sequencing Center for Infectious Disease"/>
            <person name="Wu L."/>
            <person name="Ma J."/>
        </authorList>
    </citation>
    <scope>NUCLEOTIDE SEQUENCE [LARGE SCALE GENOMIC DNA]</scope>
    <source>
        <strain evidence="3">NBRC 108725</strain>
    </source>
</reference>
<gene>
    <name evidence="2" type="ORF">GCM10025866_30510</name>
</gene>
<organism evidence="2 3">
    <name type="scientific">Naasia aerilata</name>
    <dbReference type="NCBI Taxonomy" id="1162966"/>
    <lineage>
        <taxon>Bacteria</taxon>
        <taxon>Bacillati</taxon>
        <taxon>Actinomycetota</taxon>
        <taxon>Actinomycetes</taxon>
        <taxon>Micrococcales</taxon>
        <taxon>Microbacteriaceae</taxon>
        <taxon>Naasia</taxon>
    </lineage>
</organism>
<accession>A0ABM8GFM1</accession>
<proteinExistence type="predicted"/>
<dbReference type="RefSeq" id="WP_286277090.1">
    <property type="nucleotide sequence ID" value="NZ_AP027731.1"/>
</dbReference>
<feature type="domain" description="Dienelactone hydrolase" evidence="1">
    <location>
        <begin position="22"/>
        <end position="243"/>
    </location>
</feature>
<dbReference type="EMBL" id="AP027731">
    <property type="protein sequence ID" value="BDZ47142.1"/>
    <property type="molecule type" value="Genomic_DNA"/>
</dbReference>
<evidence type="ECO:0000259" key="1">
    <source>
        <dbReference type="Pfam" id="PF01738"/>
    </source>
</evidence>
<evidence type="ECO:0000313" key="3">
    <source>
        <dbReference type="Proteomes" id="UP001321498"/>
    </source>
</evidence>
<keyword evidence="3" id="KW-1185">Reference proteome</keyword>
<dbReference type="Pfam" id="PF01738">
    <property type="entry name" value="DLH"/>
    <property type="match status" value="1"/>
</dbReference>
<evidence type="ECO:0000313" key="2">
    <source>
        <dbReference type="EMBL" id="BDZ47142.1"/>
    </source>
</evidence>
<dbReference type="PANTHER" id="PTHR46623">
    <property type="entry name" value="CARBOXYMETHYLENEBUTENOLIDASE-RELATED"/>
    <property type="match status" value="1"/>
</dbReference>
<name>A0ABM8GFM1_9MICO</name>
<protein>
    <submittedName>
        <fullName evidence="2">Carboxymethylenebutenolidase</fullName>
    </submittedName>
</protein>
<dbReference type="SUPFAM" id="SSF53474">
    <property type="entry name" value="alpha/beta-Hydrolases"/>
    <property type="match status" value="1"/>
</dbReference>
<dbReference type="InterPro" id="IPR002925">
    <property type="entry name" value="Dienelactn_hydro"/>
</dbReference>
<dbReference type="InterPro" id="IPR029058">
    <property type="entry name" value="AB_hydrolase_fold"/>
</dbReference>
<dbReference type="Gene3D" id="3.40.50.1820">
    <property type="entry name" value="alpha/beta hydrolase"/>
    <property type="match status" value="1"/>
</dbReference>
<dbReference type="PANTHER" id="PTHR46623:SF6">
    <property type="entry name" value="ALPHA_BETA-HYDROLASES SUPERFAMILY PROTEIN"/>
    <property type="match status" value="1"/>
</dbReference>
<sequence length="247" mass="26634">MESTLVDVELPSRLPRASPHLRGVVGIPSGEGPWPGVVMVHEAFGLNDTMRRQVERMAAAGFLVLMPDLFVEGGPRKCLRSTFRDILRGEGRSFDDVETARRFLVAREDCTGRIGVLGFCMGGGFALMAAKGKGFGAVSANYGVLPRDIDATLAGACPIVASYGRRDLTLRGSAKKLEAALTRLDVPHDVVEYPTAGHSFLDDTDEDTPAFLRPLLRVVLGAGPDPAATADAWRRIDGFFRKHLAEA</sequence>